<evidence type="ECO:0000313" key="3">
    <source>
        <dbReference type="EMBL" id="CAE0052449.1"/>
    </source>
</evidence>
<dbReference type="EMBL" id="HBHW01026373">
    <property type="protein sequence ID" value="CAE0052449.1"/>
    <property type="molecule type" value="Transcribed_RNA"/>
</dbReference>
<sequence length="276" mass="30664">MEVSTGFVGSFSVRSGVPKTSVCSSFMGRPVAVASNVGVGERGAVRRRASVQMNLFERFFRVVRANTNKAVSDMEDPEKILKQVVEEMERDLGKVRAGYSETKASLKRAEADKEKAAEAVQSWLKRAELALQDENEDLAREALTMKSQQESRLEKLTRDVAEFEKVTDNLYNSMITYQKKIEEAKNEAQQFTSRAAAAKALKTVNEMSSGVGDSSAAMFGKMKDKIEAMEISAEVQAESLPAAENPQLESKFRALESDNVDDELDKMKRRLVKGKD</sequence>
<name>A0A7S2ZV98_9RHOD</name>
<gene>
    <name evidence="3" type="ORF">RMAR00112_LOCUS20476</name>
</gene>
<dbReference type="AlphaFoldDB" id="A0A7S2ZV98"/>
<organism evidence="3">
    <name type="scientific">Rhodosorus marinus</name>
    <dbReference type="NCBI Taxonomy" id="101924"/>
    <lineage>
        <taxon>Eukaryota</taxon>
        <taxon>Rhodophyta</taxon>
        <taxon>Stylonematophyceae</taxon>
        <taxon>Stylonematales</taxon>
        <taxon>Stylonemataceae</taxon>
        <taxon>Rhodosorus</taxon>
    </lineage>
</organism>
<keyword evidence="2" id="KW-0175">Coiled coil</keyword>
<accession>A0A7S2ZV98</accession>
<comment type="similarity">
    <text evidence="1">Belongs to the PspA/Vipp/IM30 family.</text>
</comment>
<feature type="coiled-coil region" evidence="2">
    <location>
        <begin position="99"/>
        <end position="201"/>
    </location>
</feature>
<dbReference type="PANTHER" id="PTHR31088:SF6">
    <property type="entry name" value="PHAGE SHOCK PROTEIN A"/>
    <property type="match status" value="1"/>
</dbReference>
<dbReference type="Pfam" id="PF04012">
    <property type="entry name" value="PspA_IM30"/>
    <property type="match status" value="1"/>
</dbReference>
<reference evidence="3" key="1">
    <citation type="submission" date="2021-01" db="EMBL/GenBank/DDBJ databases">
        <authorList>
            <person name="Corre E."/>
            <person name="Pelletier E."/>
            <person name="Niang G."/>
            <person name="Scheremetjew M."/>
            <person name="Finn R."/>
            <person name="Kale V."/>
            <person name="Holt S."/>
            <person name="Cochrane G."/>
            <person name="Meng A."/>
            <person name="Brown T."/>
            <person name="Cohen L."/>
        </authorList>
    </citation>
    <scope>NUCLEOTIDE SEQUENCE</scope>
    <source>
        <strain evidence="3">CCMP 769</strain>
    </source>
</reference>
<protein>
    <recommendedName>
        <fullName evidence="4">PspA/IM30 family protein</fullName>
    </recommendedName>
</protein>
<proteinExistence type="inferred from homology"/>
<evidence type="ECO:0000256" key="1">
    <source>
        <dbReference type="ARBA" id="ARBA00043985"/>
    </source>
</evidence>
<evidence type="ECO:0000256" key="2">
    <source>
        <dbReference type="SAM" id="Coils"/>
    </source>
</evidence>
<evidence type="ECO:0008006" key="4">
    <source>
        <dbReference type="Google" id="ProtNLM"/>
    </source>
</evidence>
<dbReference type="InterPro" id="IPR007157">
    <property type="entry name" value="PspA_VIPP1"/>
</dbReference>
<dbReference type="PANTHER" id="PTHR31088">
    <property type="entry name" value="MEMBRANE-ASSOCIATED PROTEIN VIPP1, CHLOROPLASTIC"/>
    <property type="match status" value="1"/>
</dbReference>